<name>A0A521FFK8_9FLAO</name>
<evidence type="ECO:0000313" key="2">
    <source>
        <dbReference type="Proteomes" id="UP000319267"/>
    </source>
</evidence>
<dbReference type="RefSeq" id="WP_111376068.1">
    <property type="nucleotide sequence ID" value="NZ_CP043612.1"/>
</dbReference>
<organism evidence="1 2">
    <name type="scientific">Flavobacterium nitrogenifigens</name>
    <dbReference type="NCBI Taxonomy" id="1617283"/>
    <lineage>
        <taxon>Bacteria</taxon>
        <taxon>Pseudomonadati</taxon>
        <taxon>Bacteroidota</taxon>
        <taxon>Flavobacteriia</taxon>
        <taxon>Flavobacteriales</taxon>
        <taxon>Flavobacteriaceae</taxon>
        <taxon>Flavobacterium</taxon>
    </lineage>
</organism>
<sequence>MKNTTLLLIVLLLFTATIQAKYVKAVLYMEDGTVKKGLAEKVEYNDSKVKFKTSEEAKKEKISSTDIKKIEFIDVDNVKFTAERLYATTANLLTGKFSRSGKKRWMYIIYDKSAKIGYITEQGSNRPNAGGTSRVITYGSTSYFFGKKNSEELVFGYAKSAGSNLAVGTDSLIRKMSKEAFTECPKIIEAIEKTDFKAKSVIDQLEAIFDKNKCL</sequence>
<dbReference type="OrthoDB" id="1350649at2"/>
<accession>A0A521FFK8</accession>
<keyword evidence="2" id="KW-1185">Reference proteome</keyword>
<proteinExistence type="predicted"/>
<dbReference type="EMBL" id="FXTQ01000010">
    <property type="protein sequence ID" value="SMO94441.1"/>
    <property type="molecule type" value="Genomic_DNA"/>
</dbReference>
<gene>
    <name evidence="1" type="ORF">SAMN06265220_11037</name>
</gene>
<dbReference type="AlphaFoldDB" id="A0A521FFK8"/>
<protein>
    <submittedName>
        <fullName evidence="1">Uncharacterized protein</fullName>
    </submittedName>
</protein>
<evidence type="ECO:0000313" key="1">
    <source>
        <dbReference type="EMBL" id="SMO94441.1"/>
    </source>
</evidence>
<reference evidence="1 2" key="1">
    <citation type="submission" date="2017-05" db="EMBL/GenBank/DDBJ databases">
        <authorList>
            <person name="Varghese N."/>
            <person name="Submissions S."/>
        </authorList>
    </citation>
    <scope>NUCLEOTIDE SEQUENCE [LARGE SCALE GENOMIC DNA]</scope>
    <source>
        <strain evidence="1 2">DSM 29982</strain>
    </source>
</reference>
<dbReference type="Proteomes" id="UP000319267">
    <property type="component" value="Unassembled WGS sequence"/>
</dbReference>